<feature type="domain" description="A-factor biosynthesis hotdog" evidence="2">
    <location>
        <begin position="38"/>
        <end position="171"/>
    </location>
</feature>
<evidence type="ECO:0000259" key="2">
    <source>
        <dbReference type="Pfam" id="PF03756"/>
    </source>
</evidence>
<dbReference type="Pfam" id="PF03756">
    <property type="entry name" value="AfsA"/>
    <property type="match status" value="2"/>
</dbReference>
<proteinExistence type="predicted"/>
<feature type="compositionally biased region" description="Basic and acidic residues" evidence="1">
    <location>
        <begin position="1"/>
        <end position="15"/>
    </location>
</feature>
<evidence type="ECO:0000256" key="1">
    <source>
        <dbReference type="SAM" id="MobiDB-lite"/>
    </source>
</evidence>
<feature type="region of interest" description="Disordered" evidence="1">
    <location>
        <begin position="1"/>
        <end position="23"/>
    </location>
</feature>
<dbReference type="InterPro" id="IPR047757">
    <property type="entry name" value="AfsA-like"/>
</dbReference>
<accession>A0A7H8THE9</accession>
<dbReference type="EMBL" id="CP056041">
    <property type="protein sequence ID" value="QKZ21420.1"/>
    <property type="molecule type" value="Genomic_DNA"/>
</dbReference>
<protein>
    <submittedName>
        <fullName evidence="3">ScbA protein</fullName>
    </submittedName>
</protein>
<dbReference type="AlphaFoldDB" id="A0A7H8THE9"/>
<evidence type="ECO:0000313" key="3">
    <source>
        <dbReference type="EMBL" id="QKZ21420.1"/>
    </source>
</evidence>
<dbReference type="InterPro" id="IPR005509">
    <property type="entry name" value="AfsA_hotdog_dom"/>
</dbReference>
<evidence type="ECO:0000313" key="4">
    <source>
        <dbReference type="Proteomes" id="UP000509418"/>
    </source>
</evidence>
<dbReference type="InterPro" id="IPR029069">
    <property type="entry name" value="HotDog_dom_sf"/>
</dbReference>
<dbReference type="Proteomes" id="UP000509418">
    <property type="component" value="Chromosome"/>
</dbReference>
<sequence length="345" mass="38142">MDRVRSLDGTARDEQTTEAGGPVPATVVWHTEVTGEQVHRPDPRDAFPVAWRRLDDTHFQVRARWPRRHRFFTEVAGRFQDPLLIPETLRQGSMLLAHAAFAVPVEDRFVMQRIRYSTSPARMLLDDSSEDVVADITCGDVRRRGRRLAGMRCAMVLRRKGRVVATADGRLDCVSERAYRRLRGERLSLTGRPVPLLPGLPPQAVGREDTAAVVLAPSPRPGAWQLRVNTAHPTLFRRPDDHVPGFVLLEAARQAATAFSLFPGLMVVTGMDMVFSRYAELDSPCWIEADALTAGDPDPSTVRVRGLQDDAEVFRCTVTVAASESAAPPLDPCGSRSGPGAERRP</sequence>
<dbReference type="RefSeq" id="WP_176577052.1">
    <property type="nucleotide sequence ID" value="NZ_CBDRGH010000006.1"/>
</dbReference>
<dbReference type="NCBIfam" id="NF041195">
    <property type="entry name" value="ScbA_BarX_GamBu"/>
    <property type="match status" value="1"/>
</dbReference>
<feature type="domain" description="A-factor biosynthesis hotdog" evidence="2">
    <location>
        <begin position="204"/>
        <end position="319"/>
    </location>
</feature>
<reference evidence="3 4" key="1">
    <citation type="submission" date="2020-06" db="EMBL/GenBank/DDBJ databases">
        <title>Genome mining for natural products.</title>
        <authorList>
            <person name="Zhang B."/>
            <person name="Shi J."/>
            <person name="Ge H."/>
        </authorList>
    </citation>
    <scope>NUCLEOTIDE SEQUENCE [LARGE SCALE GENOMIC DNA]</scope>
    <source>
        <strain evidence="3 4">NA02069</strain>
    </source>
</reference>
<keyword evidence="4" id="KW-1185">Reference proteome</keyword>
<organism evidence="3 4">
    <name type="scientific">Streptomyces chartreusis</name>
    <dbReference type="NCBI Taxonomy" id="1969"/>
    <lineage>
        <taxon>Bacteria</taxon>
        <taxon>Bacillati</taxon>
        <taxon>Actinomycetota</taxon>
        <taxon>Actinomycetes</taxon>
        <taxon>Kitasatosporales</taxon>
        <taxon>Streptomycetaceae</taxon>
        <taxon>Streptomyces</taxon>
    </lineage>
</organism>
<gene>
    <name evidence="3" type="ORF">HUT05_31230</name>
</gene>
<name>A0A7H8THE9_STRCX</name>
<dbReference type="SUPFAM" id="SSF54637">
    <property type="entry name" value="Thioesterase/thiol ester dehydrase-isomerase"/>
    <property type="match status" value="1"/>
</dbReference>
<feature type="region of interest" description="Disordered" evidence="1">
    <location>
        <begin position="325"/>
        <end position="345"/>
    </location>
</feature>
<dbReference type="GO" id="GO:0016740">
    <property type="term" value="F:transferase activity"/>
    <property type="evidence" value="ECO:0007669"/>
    <property type="project" value="InterPro"/>
</dbReference>